<evidence type="ECO:0000313" key="7">
    <source>
        <dbReference type="EMBL" id="EDO18986.1"/>
    </source>
</evidence>
<dbReference type="GO" id="GO:0046354">
    <property type="term" value="P:mannan biosynthetic process"/>
    <property type="evidence" value="ECO:0007669"/>
    <property type="project" value="TreeGrafter"/>
</dbReference>
<evidence type="ECO:0000256" key="2">
    <source>
        <dbReference type="ARBA" id="ARBA00004922"/>
    </source>
</evidence>
<sequence>MVRITIPANVRSLFAGGKLNKKSGIIAAVFTCCIFALILLPSGNASSPNGGLKYPPPGTNGVGRQNGYIPNHTIKNSKDFYYKLFDALAASKPVRPPKDANFRDEDKCNLKDIASYSSKEDHLLTSYESLSNCYNLTQSQYDDLHNSHELFTEHVEKSFQLSNSAAKSMWPNDKGIVAIGGGKFSVYILSMIKTLRAKGTHLPVEILMPLASPEDKEFCDKFLPPLNAKCVYFKDVLPKEFTGKYPIKISRFQYKVFSILFSSFRNVMYIDSDNLALKSLDKVFDTVAYRENGLILWPDIWRRVTAPIYYSVAGVPYNLEKRVRNMVDDLSPVSRYDNVENPGNDYRTRKVPFHDFEGTLPDLTTESGQLVVDKVRHFKTLLLATYYNFYGPDWYYRIFSQGGAGEGDKETFIAAAHKFGLPYYQVKTNLKFDGYNDAKEGFRGIGLYQHDFDQDYKQYQAAKSYVSRNYAKLSQYDPEYSSEKSFEKELMKPSNGKDIDAMFVHVSFYKFDPFVLAKEKRYMRDGKHFRGFGRFELLKGWDLELDTFTLFRDTFCSDNVIEFSYYKPKMSQPEWKDMCNYLSSRVAFLEETHEEAVKPKDKKKD</sequence>
<dbReference type="GO" id="GO:0005794">
    <property type="term" value="C:Golgi apparatus"/>
    <property type="evidence" value="ECO:0007669"/>
    <property type="project" value="UniProtKB-SubCell"/>
</dbReference>
<dbReference type="RefSeq" id="XP_001646844.1">
    <property type="nucleotide sequence ID" value="XM_001646794.1"/>
</dbReference>
<comment type="pathway">
    <text evidence="2">Protein modification; protein glycosylation.</text>
</comment>
<dbReference type="InParanoid" id="A7TFH2"/>
<accession>A7TFH2</accession>
<dbReference type="eggNOG" id="ENOG502QTWU">
    <property type="taxonomic scope" value="Eukaryota"/>
</dbReference>
<dbReference type="Proteomes" id="UP000000267">
    <property type="component" value="Unassembled WGS sequence"/>
</dbReference>
<evidence type="ECO:0000256" key="6">
    <source>
        <dbReference type="ARBA" id="ARBA00023180"/>
    </source>
</evidence>
<comment type="subcellular location">
    <subcellularLocation>
        <location evidence="1">Golgi apparatus</location>
    </subcellularLocation>
</comment>
<name>A7TFH2_VANPO</name>
<dbReference type="STRING" id="436907.A7TFH2"/>
<proteinExistence type="inferred from homology"/>
<dbReference type="EMBL" id="DS480383">
    <property type="protein sequence ID" value="EDO18986.1"/>
    <property type="molecule type" value="Genomic_DNA"/>
</dbReference>
<dbReference type="PhylomeDB" id="A7TFH2"/>
<dbReference type="AlphaFoldDB" id="A7TFH2"/>
<keyword evidence="8" id="KW-1185">Reference proteome</keyword>
<organism evidence="8">
    <name type="scientific">Vanderwaltozyma polyspora (strain ATCC 22028 / DSM 70294 / BCRC 21397 / CBS 2163 / NBRC 10782 / NRRL Y-8283 / UCD 57-17)</name>
    <name type="common">Kluyveromyces polysporus</name>
    <dbReference type="NCBI Taxonomy" id="436907"/>
    <lineage>
        <taxon>Eukaryota</taxon>
        <taxon>Fungi</taxon>
        <taxon>Dikarya</taxon>
        <taxon>Ascomycota</taxon>
        <taxon>Saccharomycotina</taxon>
        <taxon>Saccharomycetes</taxon>
        <taxon>Saccharomycetales</taxon>
        <taxon>Saccharomycetaceae</taxon>
        <taxon>Vanderwaltozyma</taxon>
    </lineage>
</organism>
<protein>
    <recommendedName>
        <fullName evidence="9">Alpha-1,2-mannosyltransferase MNN5</fullName>
    </recommendedName>
</protein>
<gene>
    <name evidence="7" type="ORF">Kpol_2002p57</name>
</gene>
<dbReference type="FunFam" id="3.90.550.10:FF:000177">
    <property type="entry name" value="MNN5p Alpha-1,2-mannosyltransferase"/>
    <property type="match status" value="1"/>
</dbReference>
<evidence type="ECO:0000256" key="5">
    <source>
        <dbReference type="ARBA" id="ARBA00023034"/>
    </source>
</evidence>
<dbReference type="KEGG" id="vpo:Kpol_2002p57"/>
<evidence type="ECO:0000256" key="1">
    <source>
        <dbReference type="ARBA" id="ARBA00004555"/>
    </source>
</evidence>
<evidence type="ECO:0008006" key="9">
    <source>
        <dbReference type="Google" id="ProtNLM"/>
    </source>
</evidence>
<dbReference type="PANTHER" id="PTHR31646:SF6">
    <property type="entry name" value="ALPHA-1,2-MANNOSYLTRANSFERASE MNN5"/>
    <property type="match status" value="1"/>
</dbReference>
<keyword evidence="6" id="KW-0325">Glycoprotein</keyword>
<evidence type="ECO:0000256" key="4">
    <source>
        <dbReference type="ARBA" id="ARBA00022679"/>
    </source>
</evidence>
<reference evidence="7 8" key="1">
    <citation type="journal article" date="2007" name="Proc. Natl. Acad. Sci. U.S.A.">
        <title>Independent sorting-out of thousands of duplicated gene pairs in two yeast species descended from a whole-genome duplication.</title>
        <authorList>
            <person name="Scannell D.R."/>
            <person name="Frank A.C."/>
            <person name="Conant G.C."/>
            <person name="Byrne K.P."/>
            <person name="Woolfit M."/>
            <person name="Wolfe K.H."/>
        </authorList>
    </citation>
    <scope>NUCLEOTIDE SEQUENCE [LARGE SCALE GENOMIC DNA]</scope>
    <source>
        <strain evidence="8">ATCC 22028 / DSM 70294 / BCRC 21397 / CBS 2163 / NBRC 10782 / NRRL Y-8283 / UCD 57-17</strain>
    </source>
</reference>
<dbReference type="OrthoDB" id="430354at2759"/>
<dbReference type="HOGENOM" id="CLU_013298_1_1_1"/>
<dbReference type="InterPro" id="IPR029044">
    <property type="entry name" value="Nucleotide-diphossugar_trans"/>
</dbReference>
<keyword evidence="5" id="KW-0333">Golgi apparatus</keyword>
<dbReference type="InterPro" id="IPR022751">
    <property type="entry name" value="Alpha_mannosyltransferase"/>
</dbReference>
<evidence type="ECO:0000313" key="8">
    <source>
        <dbReference type="Proteomes" id="UP000000267"/>
    </source>
</evidence>
<dbReference type="SUPFAM" id="SSF53448">
    <property type="entry name" value="Nucleotide-diphospho-sugar transferases"/>
    <property type="match status" value="1"/>
</dbReference>
<dbReference type="GeneID" id="5547312"/>
<evidence type="ECO:0000256" key="3">
    <source>
        <dbReference type="ARBA" id="ARBA00009105"/>
    </source>
</evidence>
<comment type="similarity">
    <text evidence="3">Belongs to the MNN1/MNT family.</text>
</comment>
<dbReference type="Pfam" id="PF11051">
    <property type="entry name" value="Mannosyl_trans3"/>
    <property type="match status" value="1"/>
</dbReference>
<dbReference type="PANTHER" id="PTHR31646">
    <property type="entry name" value="ALPHA-1,2-MANNOSYLTRANSFERASE MNN2"/>
    <property type="match status" value="1"/>
</dbReference>
<dbReference type="OMA" id="IMFIHAS"/>
<dbReference type="FunCoup" id="A7TFH2">
    <property type="interactions" value="63"/>
</dbReference>
<dbReference type="GO" id="GO:0000026">
    <property type="term" value="F:alpha-1,2-mannosyltransferase activity"/>
    <property type="evidence" value="ECO:0007669"/>
    <property type="project" value="EnsemblFungi"/>
</dbReference>
<keyword evidence="4" id="KW-0808">Transferase</keyword>